<dbReference type="InterPro" id="IPR009057">
    <property type="entry name" value="Homeodomain-like_sf"/>
</dbReference>
<evidence type="ECO:0000256" key="2">
    <source>
        <dbReference type="ARBA" id="ARBA00023125"/>
    </source>
</evidence>
<dbReference type="EMBL" id="RBAH01000002">
    <property type="protein sequence ID" value="RKN86290.1"/>
    <property type="molecule type" value="Genomic_DNA"/>
</dbReference>
<keyword evidence="1" id="KW-0805">Transcription regulation</keyword>
<evidence type="ECO:0000256" key="3">
    <source>
        <dbReference type="ARBA" id="ARBA00023163"/>
    </source>
</evidence>
<protein>
    <submittedName>
        <fullName evidence="5">Helix-turn-helix domain-containing protein</fullName>
    </submittedName>
</protein>
<evidence type="ECO:0000313" key="6">
    <source>
        <dbReference type="Proteomes" id="UP000282311"/>
    </source>
</evidence>
<dbReference type="InterPro" id="IPR020449">
    <property type="entry name" value="Tscrpt_reg_AraC-type_HTH"/>
</dbReference>
<feature type="domain" description="HTH araC/xylS-type" evidence="4">
    <location>
        <begin position="1"/>
        <end position="85"/>
    </location>
</feature>
<dbReference type="PRINTS" id="PR00032">
    <property type="entry name" value="HTHARAC"/>
</dbReference>
<organism evidence="5 6">
    <name type="scientific">Paenibacillus ginsengarvi</name>
    <dbReference type="NCBI Taxonomy" id="400777"/>
    <lineage>
        <taxon>Bacteria</taxon>
        <taxon>Bacillati</taxon>
        <taxon>Bacillota</taxon>
        <taxon>Bacilli</taxon>
        <taxon>Bacillales</taxon>
        <taxon>Paenibacillaceae</taxon>
        <taxon>Paenibacillus</taxon>
    </lineage>
</organism>
<evidence type="ECO:0000259" key="4">
    <source>
        <dbReference type="PROSITE" id="PS01124"/>
    </source>
</evidence>
<proteinExistence type="predicted"/>
<accession>A0A3B0CMV6</accession>
<dbReference type="PROSITE" id="PS01124">
    <property type="entry name" value="HTH_ARAC_FAMILY_2"/>
    <property type="match status" value="1"/>
</dbReference>
<comment type="caution">
    <text evidence="5">The sequence shown here is derived from an EMBL/GenBank/DDBJ whole genome shotgun (WGS) entry which is preliminary data.</text>
</comment>
<dbReference type="InterPro" id="IPR018062">
    <property type="entry name" value="HTH_AraC-typ_CS"/>
</dbReference>
<dbReference type="AlphaFoldDB" id="A0A3B0CMV6"/>
<evidence type="ECO:0000256" key="1">
    <source>
        <dbReference type="ARBA" id="ARBA00023015"/>
    </source>
</evidence>
<dbReference type="SUPFAM" id="SSF46689">
    <property type="entry name" value="Homeodomain-like"/>
    <property type="match status" value="1"/>
</dbReference>
<keyword evidence="6" id="KW-1185">Reference proteome</keyword>
<dbReference type="Proteomes" id="UP000282311">
    <property type="component" value="Unassembled WGS sequence"/>
</dbReference>
<evidence type="ECO:0000313" key="5">
    <source>
        <dbReference type="EMBL" id="RKN86290.1"/>
    </source>
</evidence>
<dbReference type="PROSITE" id="PS00041">
    <property type="entry name" value="HTH_ARAC_FAMILY_1"/>
    <property type="match status" value="1"/>
</dbReference>
<sequence>MTVNGLAEELSYMRSHLSKKFKDITGKNGKTYIDEVRVQKIEQLLRYSEHSISEVAAELGFNDTFLFSRFFKKHTGTSPKQFIREAATFVTDSTRKSTDVAE</sequence>
<name>A0A3B0CMV6_9BACL</name>
<dbReference type="GO" id="GO:0043565">
    <property type="term" value="F:sequence-specific DNA binding"/>
    <property type="evidence" value="ECO:0007669"/>
    <property type="project" value="InterPro"/>
</dbReference>
<dbReference type="Pfam" id="PF12833">
    <property type="entry name" value="HTH_18"/>
    <property type="match status" value="1"/>
</dbReference>
<dbReference type="Gene3D" id="1.10.10.60">
    <property type="entry name" value="Homeodomain-like"/>
    <property type="match status" value="2"/>
</dbReference>
<reference evidence="5 6" key="1">
    <citation type="journal article" date="2007" name="Int. J. Syst. Evol. Microbiol.">
        <title>Paenibacillus ginsengarvi sp. nov., isolated from soil from ginseng cultivation.</title>
        <authorList>
            <person name="Yoon M.H."/>
            <person name="Ten L.N."/>
            <person name="Im W.T."/>
        </authorList>
    </citation>
    <scope>NUCLEOTIDE SEQUENCE [LARGE SCALE GENOMIC DNA]</scope>
    <source>
        <strain evidence="5 6">KCTC 13059</strain>
    </source>
</reference>
<keyword evidence="2" id="KW-0238">DNA-binding</keyword>
<keyword evidence="3" id="KW-0804">Transcription</keyword>
<dbReference type="GO" id="GO:0003700">
    <property type="term" value="F:DNA-binding transcription factor activity"/>
    <property type="evidence" value="ECO:0007669"/>
    <property type="project" value="InterPro"/>
</dbReference>
<dbReference type="PANTHER" id="PTHR43280:SF28">
    <property type="entry name" value="HTH-TYPE TRANSCRIPTIONAL ACTIVATOR RHAS"/>
    <property type="match status" value="1"/>
</dbReference>
<gene>
    <name evidence="5" type="ORF">D7M11_04565</name>
</gene>
<dbReference type="PANTHER" id="PTHR43280">
    <property type="entry name" value="ARAC-FAMILY TRANSCRIPTIONAL REGULATOR"/>
    <property type="match status" value="1"/>
</dbReference>
<dbReference type="SMART" id="SM00342">
    <property type="entry name" value="HTH_ARAC"/>
    <property type="match status" value="1"/>
</dbReference>
<dbReference type="InterPro" id="IPR018060">
    <property type="entry name" value="HTH_AraC"/>
</dbReference>